<name>A0A1B3B1U8_9CAUD</name>
<feature type="region of interest" description="Disordered" evidence="1">
    <location>
        <begin position="254"/>
        <end position="312"/>
    </location>
</feature>
<proteinExistence type="predicted"/>
<reference evidence="2 3" key="1">
    <citation type="submission" date="2016-07" db="EMBL/GenBank/DDBJ databases">
        <authorList>
            <person name="Montgomery M.T."/>
            <person name="Pope W.H."/>
            <person name="Russell D.A."/>
            <person name="Garlena R.A."/>
            <person name="Jacobs-Sera D."/>
            <person name="Hendrix R.W."/>
            <person name="Hatfull G.F."/>
        </authorList>
    </citation>
    <scope>NUCLEOTIDE SEQUENCE [LARGE SCALE GENOMIC DNA]</scope>
</reference>
<evidence type="ECO:0000313" key="2">
    <source>
        <dbReference type="EMBL" id="AOE44966.1"/>
    </source>
</evidence>
<protein>
    <submittedName>
        <fullName evidence="2">SsDNA binding protein</fullName>
    </submittedName>
</protein>
<gene>
    <name evidence="2" type="primary">57</name>
    <name evidence="2" type="ORF">SEA_TWISTER6_57</name>
</gene>
<keyword evidence="3" id="KW-1185">Reference proteome</keyword>
<dbReference type="OrthoDB" id="14153at10239"/>
<evidence type="ECO:0000313" key="3">
    <source>
        <dbReference type="Proteomes" id="UP000201729"/>
    </source>
</evidence>
<dbReference type="KEGG" id="vg:29065029"/>
<dbReference type="RefSeq" id="YP_009284828.1">
    <property type="nucleotide sequence ID" value="NC_031052.1"/>
</dbReference>
<evidence type="ECO:0000256" key="1">
    <source>
        <dbReference type="SAM" id="MobiDB-lite"/>
    </source>
</evidence>
<dbReference type="EMBL" id="KX557286">
    <property type="protein sequence ID" value="AOE44966.1"/>
    <property type="molecule type" value="Genomic_DNA"/>
</dbReference>
<dbReference type="GeneID" id="29065029"/>
<accession>A0A1B3B1U8</accession>
<organism evidence="2 3">
    <name type="scientific">Gordonia phage Twister6</name>
    <dbReference type="NCBI Taxonomy" id="1887655"/>
    <lineage>
        <taxon>Viruses</taxon>
        <taxon>Duplodnaviria</taxon>
        <taxon>Heunggongvirae</taxon>
        <taxon>Uroviricota</taxon>
        <taxon>Caudoviricetes</taxon>
        <taxon>Stackebrandtviridae</taxon>
        <taxon>Frickvirinae</taxon>
        <taxon>Wizardvirus</taxon>
        <taxon>Wizardvirus twister6</taxon>
    </lineage>
</organism>
<sequence>MGNTYQPIAESARPSTEVSQATAVEQSRAVAEVQAAVLVAQQNRRIKTVAVVEMRDSTAQRSVADKAFFRFPRGGETVSGPSIHLARELARCWGNIQFGVSELRRDDVKGESEMQAYAWDLETNARNVTSFIVPHTRDTKRGVKKLTDMRDIYENNANSGARRLRECIFAVLPPWFIDEAVDRCNATLKDGGGVPLAQRITNAIELYSGIAISRAQLETKLGRSSNDWTEHDVAQLGVIWKSIDRGEVQKDEEFAPARVSADDLPAGSTSKRTTTTAARKTTTKTKAAQEKQDTDDPQPVENTGDNTEQKYDRDNLLTALSDAFTDQAITAKQEQLDWLANLVGDRVDAITDLSDEEIVNAIGVLTGNSK</sequence>
<feature type="compositionally biased region" description="Low complexity" evidence="1">
    <location>
        <begin position="268"/>
        <end position="286"/>
    </location>
</feature>
<dbReference type="Proteomes" id="UP000201729">
    <property type="component" value="Segment"/>
</dbReference>